<reference evidence="2 3" key="1">
    <citation type="journal article" date="2012" name="Int. J. Syst. Evol. Microbiol.">
        <title>Shewanella dokdonensis sp. nov., isolated from seawater.</title>
        <authorList>
            <person name="Sung H.R."/>
            <person name="Yoon J.H."/>
            <person name="Ghim S.Y."/>
        </authorList>
    </citation>
    <scope>NUCLEOTIDE SEQUENCE [LARGE SCALE GENOMIC DNA]</scope>
    <source>
        <strain evidence="2 3">DSM 23626</strain>
    </source>
</reference>
<accession>A0ABX8DIR6</accession>
<evidence type="ECO:0000313" key="2">
    <source>
        <dbReference type="EMBL" id="QVK24610.1"/>
    </source>
</evidence>
<dbReference type="Proteomes" id="UP000676428">
    <property type="component" value="Chromosome"/>
</dbReference>
<protein>
    <submittedName>
        <fullName evidence="2">Uncharacterized protein</fullName>
    </submittedName>
</protein>
<sequence length="148" mass="16390">MRRQQLLIIFITVFHVAFVTALTATELNNRTPRPQNRAVDADGKPLPIPTQFKAALEYQSSEAVTPVITSGSSQKSRQAASQSTPAIADDASCRWLHKRMTNLKNRLQSSSHIDGYLQAELSQYQQQWSCLKCANGGPSSADLSRCRL</sequence>
<evidence type="ECO:0000256" key="1">
    <source>
        <dbReference type="SAM" id="MobiDB-lite"/>
    </source>
</evidence>
<feature type="region of interest" description="Disordered" evidence="1">
    <location>
        <begin position="67"/>
        <end position="87"/>
    </location>
</feature>
<gene>
    <name evidence="2" type="ORF">KHX94_09420</name>
</gene>
<name>A0ABX8DIR6_9GAMM</name>
<feature type="compositionally biased region" description="Low complexity" evidence="1">
    <location>
        <begin position="70"/>
        <end position="83"/>
    </location>
</feature>
<dbReference type="EMBL" id="CP074572">
    <property type="protein sequence ID" value="QVK24610.1"/>
    <property type="molecule type" value="Genomic_DNA"/>
</dbReference>
<proteinExistence type="predicted"/>
<organism evidence="2 3">
    <name type="scientific">Shewanella dokdonensis</name>
    <dbReference type="NCBI Taxonomy" id="712036"/>
    <lineage>
        <taxon>Bacteria</taxon>
        <taxon>Pseudomonadati</taxon>
        <taxon>Pseudomonadota</taxon>
        <taxon>Gammaproteobacteria</taxon>
        <taxon>Alteromonadales</taxon>
        <taxon>Shewanellaceae</taxon>
        <taxon>Shewanella</taxon>
    </lineage>
</organism>
<evidence type="ECO:0000313" key="3">
    <source>
        <dbReference type="Proteomes" id="UP000676428"/>
    </source>
</evidence>
<dbReference type="RefSeq" id="WP_213683194.1">
    <property type="nucleotide sequence ID" value="NZ_CP074572.1"/>
</dbReference>
<keyword evidence="3" id="KW-1185">Reference proteome</keyword>